<organism evidence="2 3">
    <name type="scientific">Brassica cretica</name>
    <name type="common">Mustard</name>
    <dbReference type="NCBI Taxonomy" id="69181"/>
    <lineage>
        <taxon>Eukaryota</taxon>
        <taxon>Viridiplantae</taxon>
        <taxon>Streptophyta</taxon>
        <taxon>Embryophyta</taxon>
        <taxon>Tracheophyta</taxon>
        <taxon>Spermatophyta</taxon>
        <taxon>Magnoliopsida</taxon>
        <taxon>eudicotyledons</taxon>
        <taxon>Gunneridae</taxon>
        <taxon>Pentapetalae</taxon>
        <taxon>rosids</taxon>
        <taxon>malvids</taxon>
        <taxon>Brassicales</taxon>
        <taxon>Brassicaceae</taxon>
        <taxon>Brassiceae</taxon>
        <taxon>Brassica</taxon>
    </lineage>
</organism>
<dbReference type="EMBL" id="QGKX02000996">
    <property type="protein sequence ID" value="KAF3558433.1"/>
    <property type="molecule type" value="Genomic_DNA"/>
</dbReference>
<evidence type="ECO:0000313" key="2">
    <source>
        <dbReference type="EMBL" id="KAF3558433.1"/>
    </source>
</evidence>
<sequence length="367" mass="40676">MQEEGHGQNLKATLSQQSAALQKLQIKIAQLEKRNQAQGQRPRQGKTRFGDVPGAGHAIVHCLDQKSDIPEAMKMSKSVGPNTLIRSKEKQEHATMQVKAKVSPILDDIVHKSSTTCLMHFSLSKSVITGLMEPRYIEEETPGTSLPTDQKEAQSTKQLKLLNTPKPVIKVSNQGKCLTTPLDTGLNICILGTWIPDGSHMLTEVPRAEPVHEFNQNLHHKWKPKSEQCIVQVPKSENVENFLGCKEESFKEIPPDNLLLLGGSTPKMVRTEPTRIYPVLRSKKFQRGGYDAAIKSVVEPEINQALQTGHFGDTSDRGSIQSEYLNNQKDHNLHSIHITHPIIDLVDPSSLHLPSCPLCSPACNRSA</sequence>
<dbReference type="AlphaFoldDB" id="A0A8S9R151"/>
<evidence type="ECO:0000313" key="3">
    <source>
        <dbReference type="Proteomes" id="UP000712600"/>
    </source>
</evidence>
<gene>
    <name evidence="2" type="ORF">F2Q69_00012215</name>
</gene>
<comment type="caution">
    <text evidence="2">The sequence shown here is derived from an EMBL/GenBank/DDBJ whole genome shotgun (WGS) entry which is preliminary data.</text>
</comment>
<dbReference type="Proteomes" id="UP000712600">
    <property type="component" value="Unassembled WGS sequence"/>
</dbReference>
<protein>
    <submittedName>
        <fullName evidence="2">Uncharacterized protein</fullName>
    </submittedName>
</protein>
<feature type="region of interest" description="Disordered" evidence="1">
    <location>
        <begin position="33"/>
        <end position="54"/>
    </location>
</feature>
<proteinExistence type="predicted"/>
<evidence type="ECO:0000256" key="1">
    <source>
        <dbReference type="SAM" id="MobiDB-lite"/>
    </source>
</evidence>
<reference evidence="2" key="1">
    <citation type="submission" date="2019-12" db="EMBL/GenBank/DDBJ databases">
        <title>Genome sequencing and annotation of Brassica cretica.</title>
        <authorList>
            <person name="Studholme D.J."/>
            <person name="Sarris P."/>
        </authorList>
    </citation>
    <scope>NUCLEOTIDE SEQUENCE</scope>
    <source>
        <strain evidence="2">PFS-109/04</strain>
        <tissue evidence="2">Leaf</tissue>
    </source>
</reference>
<name>A0A8S9R151_BRACR</name>
<accession>A0A8S9R151</accession>